<name>A0A6A0GT65_HYAAZ</name>
<reference evidence="4" key="3">
    <citation type="submission" date="2019-06" db="EMBL/GenBank/DDBJ databases">
        <authorList>
            <person name="Poynton C."/>
            <person name="Hasenbein S."/>
            <person name="Benoit J.B."/>
            <person name="Sepulveda M.S."/>
            <person name="Poelchau M.F."/>
            <person name="Murali S.C."/>
            <person name="Chen S."/>
            <person name="Glastad K.M."/>
            <person name="Werren J.H."/>
            <person name="Vineis J.H."/>
            <person name="Bowen J.L."/>
            <person name="Friedrich M."/>
            <person name="Jones J."/>
            <person name="Robertson H.M."/>
            <person name="Feyereisen R."/>
            <person name="Mechler-Hickson A."/>
            <person name="Mathers N."/>
            <person name="Lee C.E."/>
            <person name="Colbourne J.K."/>
            <person name="Biales A."/>
            <person name="Johnston J.S."/>
            <person name="Wellborn G.A."/>
            <person name="Rosendale A.J."/>
            <person name="Cridge A.G."/>
            <person name="Munoz-Torres M.C."/>
            <person name="Bain P.A."/>
            <person name="Manny A.R."/>
            <person name="Major K.M."/>
            <person name="Lambert F.N."/>
            <person name="Vulpe C.D."/>
            <person name="Tuck P."/>
            <person name="Blalock B.J."/>
            <person name="Lin Y.-Y."/>
            <person name="Smith M.E."/>
            <person name="Ochoa-Acuna H."/>
            <person name="Chen M.-J.M."/>
            <person name="Childers C.P."/>
            <person name="Qu J."/>
            <person name="Dugan S."/>
            <person name="Lee S.L."/>
            <person name="Chao H."/>
            <person name="Dinh H."/>
            <person name="Han Y."/>
            <person name="Doddapaneni H."/>
            <person name="Worley K.C."/>
            <person name="Muzny D.M."/>
            <person name="Gibbs R.A."/>
            <person name="Richards S."/>
        </authorList>
    </citation>
    <scope>NUCLEOTIDE SEQUENCE</scope>
    <source>
        <strain evidence="4">HAZT.00-mixed</strain>
        <tissue evidence="4">Whole organism</tissue>
    </source>
</reference>
<evidence type="ECO:0000259" key="3">
    <source>
        <dbReference type="PROSITE" id="PS50105"/>
    </source>
</evidence>
<accession>A0A6A0GT65</accession>
<reference evidence="4" key="1">
    <citation type="submission" date="2014-08" db="EMBL/GenBank/DDBJ databases">
        <authorList>
            <person name="Murali S."/>
            <person name="Richards S."/>
            <person name="Bandaranaike D."/>
            <person name="Bellair M."/>
            <person name="Blankenburg K."/>
            <person name="Chao H."/>
            <person name="Dinh H."/>
            <person name="Doddapaneni H."/>
            <person name="Dugan-Rocha S."/>
            <person name="Elkadiri S."/>
            <person name="Gnanaolivu R."/>
            <person name="Hughes D."/>
            <person name="Lee S."/>
            <person name="Li M."/>
            <person name="Ming W."/>
            <person name="Munidasa M."/>
            <person name="Muniz J."/>
            <person name="Nguyen L."/>
            <person name="Osuji N."/>
            <person name="Pu L.-L."/>
            <person name="Puazo M."/>
            <person name="Skinner E."/>
            <person name="Qu C."/>
            <person name="Quiroz J."/>
            <person name="Raj R."/>
            <person name="Weissenberger G."/>
            <person name="Xin Y."/>
            <person name="Zou X."/>
            <person name="Han Y."/>
            <person name="Worley K."/>
            <person name="Muzny D."/>
            <person name="Gibbs R."/>
        </authorList>
    </citation>
    <scope>NUCLEOTIDE SEQUENCE</scope>
    <source>
        <strain evidence="4">HAZT.00-mixed</strain>
        <tissue evidence="4">Whole organism</tissue>
    </source>
</reference>
<feature type="region of interest" description="Disordered" evidence="2">
    <location>
        <begin position="14"/>
        <end position="107"/>
    </location>
</feature>
<protein>
    <recommendedName>
        <fullName evidence="3">SAM domain-containing protein</fullName>
    </recommendedName>
</protein>
<dbReference type="PANTHER" id="PTHR10627">
    <property type="entry name" value="SCP160"/>
    <property type="match status" value="1"/>
</dbReference>
<proteinExistence type="predicted"/>
<feature type="region of interest" description="Disordered" evidence="2">
    <location>
        <begin position="421"/>
        <end position="455"/>
    </location>
</feature>
<evidence type="ECO:0000313" key="4">
    <source>
        <dbReference type="EMBL" id="KAA0187175.1"/>
    </source>
</evidence>
<dbReference type="PANTHER" id="PTHR10627:SF69">
    <property type="entry name" value="PROTEIN BICAUDAL C"/>
    <property type="match status" value="1"/>
</dbReference>
<dbReference type="Gene3D" id="1.10.150.50">
    <property type="entry name" value="Transcription Factor, Ets-1"/>
    <property type="match status" value="1"/>
</dbReference>
<feature type="compositionally biased region" description="Low complexity" evidence="2">
    <location>
        <begin position="72"/>
        <end position="93"/>
    </location>
</feature>
<dbReference type="AlphaFoldDB" id="A0A6A0GT65"/>
<evidence type="ECO:0000256" key="2">
    <source>
        <dbReference type="SAM" id="MobiDB-lite"/>
    </source>
</evidence>
<evidence type="ECO:0000256" key="1">
    <source>
        <dbReference type="ARBA" id="ARBA00022737"/>
    </source>
</evidence>
<dbReference type="SUPFAM" id="SSF47769">
    <property type="entry name" value="SAM/Pointed domain"/>
    <property type="match status" value="1"/>
</dbReference>
<sequence length="455" mass="47818">MYDDVFVYVCTADESASGGSCSSSCGVVSPSTSSPQESSPRDSSPEMVVLGHIQSPPGMTKFAPPQPTSGGASPALKTSSAAPASSAAQGAQANFNTSDSATRSRDLSSLLSEFQDRRAPGCEKELQQAMHKLSVSDYEAKQILANKVGGTVRVPTSNWSGYGFSKSSPSYPLRQQFQQAGLLKKTVDRTSAATQSPTGAAQDMTGAAVSADWTASKAQAHFTSDAVASSAQFLQYERLMATTEAQRMTEPSSLPQVEAPCAMTAGAPVEEDEWLSAAGKWSGNDGSGATVASAVDSGIAASISSSNQASLTLSDPESSDGIGHSAASSFGSVGAAALHSDHQIHQLGTRFSASNLHEFTSGAGRFWTTRHVFNSHEVDLRTFLTLNDDELKELGIGVFGHRKRLLFAIKNFTSFLPELSSAEGDADQQRHQQHQAGTKRSPPHDAAPKTVTWNC</sequence>
<feature type="domain" description="SAM" evidence="3">
    <location>
        <begin position="351"/>
        <end position="415"/>
    </location>
</feature>
<dbReference type="EMBL" id="JQDR03015104">
    <property type="protein sequence ID" value="KAA0187175.1"/>
    <property type="molecule type" value="Genomic_DNA"/>
</dbReference>
<dbReference type="OrthoDB" id="271862at2759"/>
<dbReference type="InterPro" id="IPR001660">
    <property type="entry name" value="SAM"/>
</dbReference>
<dbReference type="Proteomes" id="UP000711488">
    <property type="component" value="Unassembled WGS sequence"/>
</dbReference>
<dbReference type="GO" id="GO:0005737">
    <property type="term" value="C:cytoplasm"/>
    <property type="evidence" value="ECO:0007669"/>
    <property type="project" value="TreeGrafter"/>
</dbReference>
<reference evidence="4" key="2">
    <citation type="journal article" date="2018" name="Environ. Sci. Technol.">
        <title>The Toxicogenome of Hyalella azteca: A Model for Sediment Ecotoxicology and Evolutionary Toxicology.</title>
        <authorList>
            <person name="Poynton H.C."/>
            <person name="Hasenbein S."/>
            <person name="Benoit J.B."/>
            <person name="Sepulveda M.S."/>
            <person name="Poelchau M.F."/>
            <person name="Hughes D.S.T."/>
            <person name="Murali S.C."/>
            <person name="Chen S."/>
            <person name="Glastad K.M."/>
            <person name="Goodisman M.A.D."/>
            <person name="Werren J.H."/>
            <person name="Vineis J.H."/>
            <person name="Bowen J.L."/>
            <person name="Friedrich M."/>
            <person name="Jones J."/>
            <person name="Robertson H.M."/>
            <person name="Feyereisen R."/>
            <person name="Mechler-Hickson A."/>
            <person name="Mathers N."/>
            <person name="Lee C.E."/>
            <person name="Colbourne J.K."/>
            <person name="Biales A."/>
            <person name="Johnston J.S."/>
            <person name="Wellborn G.A."/>
            <person name="Rosendale A.J."/>
            <person name="Cridge A.G."/>
            <person name="Munoz-Torres M.C."/>
            <person name="Bain P.A."/>
            <person name="Manny A.R."/>
            <person name="Major K.M."/>
            <person name="Lambert F.N."/>
            <person name="Vulpe C.D."/>
            <person name="Tuck P."/>
            <person name="Blalock B.J."/>
            <person name="Lin Y.Y."/>
            <person name="Smith M.E."/>
            <person name="Ochoa-Acuna H."/>
            <person name="Chen M.M."/>
            <person name="Childers C.P."/>
            <person name="Qu J."/>
            <person name="Dugan S."/>
            <person name="Lee S.L."/>
            <person name="Chao H."/>
            <person name="Dinh H."/>
            <person name="Han Y."/>
            <person name="Doddapaneni H."/>
            <person name="Worley K.C."/>
            <person name="Muzny D.M."/>
            <person name="Gibbs R.A."/>
            <person name="Richards S."/>
        </authorList>
    </citation>
    <scope>NUCLEOTIDE SEQUENCE</scope>
    <source>
        <strain evidence="4">HAZT.00-mixed</strain>
        <tissue evidence="4">Whole organism</tissue>
    </source>
</reference>
<dbReference type="InterPro" id="IPR013761">
    <property type="entry name" value="SAM/pointed_sf"/>
</dbReference>
<organism evidence="4">
    <name type="scientific">Hyalella azteca</name>
    <name type="common">Amphipod</name>
    <dbReference type="NCBI Taxonomy" id="294128"/>
    <lineage>
        <taxon>Eukaryota</taxon>
        <taxon>Metazoa</taxon>
        <taxon>Ecdysozoa</taxon>
        <taxon>Arthropoda</taxon>
        <taxon>Crustacea</taxon>
        <taxon>Multicrustacea</taxon>
        <taxon>Malacostraca</taxon>
        <taxon>Eumalacostraca</taxon>
        <taxon>Peracarida</taxon>
        <taxon>Amphipoda</taxon>
        <taxon>Senticaudata</taxon>
        <taxon>Talitrida</taxon>
        <taxon>Talitroidea</taxon>
        <taxon>Hyalellidae</taxon>
        <taxon>Hyalella</taxon>
    </lineage>
</organism>
<feature type="compositionally biased region" description="Polar residues" evidence="2">
    <location>
        <begin position="94"/>
        <end position="107"/>
    </location>
</feature>
<keyword evidence="1" id="KW-0677">Repeat</keyword>
<dbReference type="PROSITE" id="PS50105">
    <property type="entry name" value="SAM_DOMAIN"/>
    <property type="match status" value="1"/>
</dbReference>
<comment type="caution">
    <text evidence="4">The sequence shown here is derived from an EMBL/GenBank/DDBJ whole genome shotgun (WGS) entry which is preliminary data.</text>
</comment>
<gene>
    <name evidence="4" type="ORF">HAZT_HAZT002787</name>
</gene>
<feature type="compositionally biased region" description="Low complexity" evidence="2">
    <location>
        <begin position="15"/>
        <end position="38"/>
    </location>
</feature>
<dbReference type="Pfam" id="PF00536">
    <property type="entry name" value="SAM_1"/>
    <property type="match status" value="1"/>
</dbReference>